<dbReference type="PROSITE" id="PS00758">
    <property type="entry name" value="ARGE_DAPE_CPG2_1"/>
    <property type="match status" value="1"/>
</dbReference>
<dbReference type="GO" id="GO:0005737">
    <property type="term" value="C:cytoplasm"/>
    <property type="evidence" value="ECO:0007669"/>
    <property type="project" value="UniProtKB-SubCell"/>
</dbReference>
<evidence type="ECO:0000256" key="7">
    <source>
        <dbReference type="ARBA" id="ARBA00023285"/>
    </source>
</evidence>
<keyword evidence="5 8" id="KW-0862">Zinc</keyword>
<keyword evidence="11" id="KW-1185">Reference proteome</keyword>
<sequence length="341" mass="35969">MGGGRTLLRDLVETPSVSGRETAATERLVDAFESADREVWIDEVGNVRAPADDSVLLTSHIDTVPGEIPVREEDGVLWGRGAVDAKGPLAAMATAALETGVSFAGVVEEETTSRGAHHLVETRDVPEAVVNGEPSGWAGVVLGYRGFHAGTYRVEEPAGHSALSDRNAIERAMAWWGDVSEAVEATDGESDTPVFEQRTAKPVAVEGGVTDDGLATAATVDAQFRLPPGTTGDDVEATVADATDAGGVEWETPIAPVMRSPRNAVARALRAGIRAGDGEPTHLRKTGTSDMNVYAEAWDVPMATYGPGDSSLDHTPDEHIELVEFDRSVTVLTHAAAELRE</sequence>
<evidence type="ECO:0000256" key="5">
    <source>
        <dbReference type="ARBA" id="ARBA00022833"/>
    </source>
</evidence>
<evidence type="ECO:0000256" key="4">
    <source>
        <dbReference type="ARBA" id="ARBA00022801"/>
    </source>
</evidence>
<dbReference type="InterPro" id="IPR010175">
    <property type="entry name" value="LysK"/>
</dbReference>
<comment type="pathway">
    <text evidence="8">Amino-acid biosynthesis; L-arginine biosynthesis.</text>
</comment>
<dbReference type="InterPro" id="IPR050072">
    <property type="entry name" value="Peptidase_M20A"/>
</dbReference>
<comment type="catalytic activity">
    <reaction evidence="8">
        <text>[amino-group carrier protein]-C-terminal-gamma-(L-lysyl)-L-glutamate + H2O = [amino-group carrier protein]-C-terminal-L-glutamate + L-lysine</text>
        <dbReference type="Rhea" id="RHEA:48684"/>
        <dbReference type="Rhea" id="RHEA-COMP:9693"/>
        <dbReference type="Rhea" id="RHEA-COMP:9715"/>
        <dbReference type="ChEBI" id="CHEBI:15377"/>
        <dbReference type="ChEBI" id="CHEBI:32551"/>
        <dbReference type="ChEBI" id="CHEBI:78525"/>
        <dbReference type="ChEBI" id="CHEBI:78526"/>
        <dbReference type="EC" id="3.5.1.130"/>
    </reaction>
</comment>
<dbReference type="NCBIfam" id="TIGR01902">
    <property type="entry name" value="dapE-lys-deAc"/>
    <property type="match status" value="1"/>
</dbReference>
<feature type="binding site" evidence="8">
    <location>
        <position position="314"/>
    </location>
    <ligand>
        <name>Zn(2+)</name>
        <dbReference type="ChEBI" id="CHEBI:29105"/>
        <label>2</label>
    </ligand>
</feature>
<comment type="catalytic activity">
    <reaction evidence="8">
        <text>[amino-group carrier protein]-C-terminal-gamma-(L-ornithyl)-L-glutamate + H2O = [amino-group carrier protein]-C-terminal-L-glutamate + L-ornithine</text>
        <dbReference type="Rhea" id="RHEA:52676"/>
        <dbReference type="Rhea" id="RHEA-COMP:9693"/>
        <dbReference type="Rhea" id="RHEA-COMP:13328"/>
        <dbReference type="ChEBI" id="CHEBI:15377"/>
        <dbReference type="ChEBI" id="CHEBI:46911"/>
        <dbReference type="ChEBI" id="CHEBI:78525"/>
        <dbReference type="ChEBI" id="CHEBI:136763"/>
        <dbReference type="EC" id="3.5.1.132"/>
    </reaction>
</comment>
<name>A0A0F7PD00_9EURY</name>
<evidence type="ECO:0000256" key="6">
    <source>
        <dbReference type="ARBA" id="ARBA00023154"/>
    </source>
</evidence>
<feature type="binding site" evidence="8">
    <location>
        <position position="84"/>
    </location>
    <ligand>
        <name>Zn(2+)</name>
        <dbReference type="ChEBI" id="CHEBI:29105"/>
        <label>2</label>
    </ligand>
</feature>
<accession>A0A0F7PD00</accession>
<keyword evidence="8" id="KW-0055">Arginine biosynthesis</keyword>
<dbReference type="HAMAP" id="MF_01120">
    <property type="entry name" value="LysK"/>
    <property type="match status" value="1"/>
</dbReference>
<feature type="active site" evidence="8">
    <location>
        <position position="62"/>
    </location>
</feature>
<comment type="subcellular location">
    <subcellularLocation>
        <location evidence="8">Cytoplasm</location>
    </subcellularLocation>
</comment>
<feature type="binding site" evidence="8">
    <location>
        <position position="133"/>
    </location>
    <ligand>
        <name>Zn(2+)</name>
        <dbReference type="ChEBI" id="CHEBI:29105"/>
        <label>1</label>
    </ligand>
</feature>
<keyword evidence="2 8" id="KW-0028">Amino-acid biosynthesis</keyword>
<reference evidence="10 11" key="1">
    <citation type="journal article" date="2015" name="ISME J.">
        <title>Elemental sulfur and acetate can support life of a novel strictly anaerobic haloarchaeon.</title>
        <authorList>
            <person name="Sorokin D.Y."/>
            <person name="Kublanov I.V."/>
            <person name="Gavrilov S.N."/>
            <person name="Rojo D."/>
            <person name="Roman P."/>
            <person name="Golyshin P.N."/>
            <person name="Slepak V.Z."/>
            <person name="Smedile F."/>
            <person name="Ferrer M."/>
            <person name="Messina E."/>
            <person name="La Cono V."/>
            <person name="Yakimov M.M."/>
        </authorList>
    </citation>
    <scope>NUCLEOTIDE SEQUENCE [LARGE SCALE GENOMIC DNA]</scope>
    <source>
        <strain evidence="10 11">HSR2</strain>
    </source>
</reference>
<dbReference type="InterPro" id="IPR001261">
    <property type="entry name" value="ArgE/DapE_CS"/>
</dbReference>
<evidence type="ECO:0000256" key="2">
    <source>
        <dbReference type="ARBA" id="ARBA00022605"/>
    </source>
</evidence>
<dbReference type="NCBIfam" id="NF003367">
    <property type="entry name" value="PRK04443.1"/>
    <property type="match status" value="1"/>
</dbReference>
<evidence type="ECO:0000259" key="9">
    <source>
        <dbReference type="Pfam" id="PF07687"/>
    </source>
</evidence>
<organism evidence="10 11">
    <name type="scientific">Halanaeroarchaeum sulfurireducens</name>
    <dbReference type="NCBI Taxonomy" id="1604004"/>
    <lineage>
        <taxon>Archaea</taxon>
        <taxon>Methanobacteriati</taxon>
        <taxon>Methanobacteriota</taxon>
        <taxon>Stenosarchaea group</taxon>
        <taxon>Halobacteria</taxon>
        <taxon>Halobacteriales</taxon>
        <taxon>Halobacteriaceae</taxon>
        <taxon>Halanaeroarchaeum</taxon>
    </lineage>
</organism>
<dbReference type="UniPathway" id="UPA00068"/>
<feature type="binding site" evidence="8">
    <location>
        <position position="84"/>
    </location>
    <ligand>
        <name>Zn(2+)</name>
        <dbReference type="ChEBI" id="CHEBI:29105"/>
        <label>1</label>
    </ligand>
</feature>
<dbReference type="GO" id="GO:0019878">
    <property type="term" value="P:lysine biosynthetic process via aminoadipic acid"/>
    <property type="evidence" value="ECO:0007669"/>
    <property type="project" value="UniProtKB-UniRule"/>
</dbReference>
<dbReference type="GO" id="GO:0050897">
    <property type="term" value="F:cobalt ion binding"/>
    <property type="evidence" value="ECO:0007669"/>
    <property type="project" value="UniProtKB-UniRule"/>
</dbReference>
<evidence type="ECO:0000256" key="3">
    <source>
        <dbReference type="ARBA" id="ARBA00022723"/>
    </source>
</evidence>
<evidence type="ECO:0000256" key="1">
    <source>
        <dbReference type="ARBA" id="ARBA00022490"/>
    </source>
</evidence>
<dbReference type="EC" id="3.5.1.132" evidence="8"/>
<feature type="active site" description="Proton acceptor" evidence="8">
    <location>
        <position position="109"/>
    </location>
</feature>
<dbReference type="KEGG" id="hsu:HLASF_2141"/>
<dbReference type="Pfam" id="PF01546">
    <property type="entry name" value="Peptidase_M20"/>
    <property type="match status" value="1"/>
</dbReference>
<dbReference type="RefSeq" id="WP_050049252.1">
    <property type="nucleotide sequence ID" value="NZ_CP008874.1"/>
</dbReference>
<comment type="pathway">
    <text evidence="8">Amino-acid biosynthesis; L-lysine biosynthesis via AAA pathway; L-lysine from L-alpha-aminoadipate (Thermus route): step 5/5.</text>
</comment>
<feature type="binding site" evidence="8">
    <location>
        <position position="110"/>
    </location>
    <ligand>
        <name>Zn(2+)</name>
        <dbReference type="ChEBI" id="CHEBI:29105"/>
        <label>2</label>
    </ligand>
</feature>
<dbReference type="GO" id="GO:0016811">
    <property type="term" value="F:hydrolase activity, acting on carbon-nitrogen (but not peptide) bonds, in linear amides"/>
    <property type="evidence" value="ECO:0007669"/>
    <property type="project" value="UniProtKB-UniRule"/>
</dbReference>
<dbReference type="Pfam" id="PF07687">
    <property type="entry name" value="M20_dimer"/>
    <property type="match status" value="1"/>
</dbReference>
<keyword evidence="6 8" id="KW-0457">Lysine biosynthesis</keyword>
<dbReference type="AlphaFoldDB" id="A0A0F7PD00"/>
<dbReference type="SUPFAM" id="SSF53187">
    <property type="entry name" value="Zn-dependent exopeptidases"/>
    <property type="match status" value="1"/>
</dbReference>
<dbReference type="Proteomes" id="UP000069906">
    <property type="component" value="Chromosome"/>
</dbReference>
<protein>
    <recommendedName>
        <fullName evidence="8">Putative [LysW]-lysine/[LysW]-ornithine hydrolase</fullName>
        <ecNumber evidence="8">3.5.1.130</ecNumber>
        <ecNumber evidence="8">3.5.1.132</ecNumber>
    </recommendedName>
</protein>
<comment type="function">
    <text evidence="8">Catalyzes the release of L-lysine from [LysW]-gamma-L-lysine and the release of L-ornithine from [LysW]-L-ornithine.</text>
</comment>
<feature type="binding site" evidence="8">
    <location>
        <position position="60"/>
    </location>
    <ligand>
        <name>Zn(2+)</name>
        <dbReference type="ChEBI" id="CHEBI:29105"/>
        <label>1</label>
    </ligand>
</feature>
<keyword evidence="3 8" id="KW-0479">Metal-binding</keyword>
<proteinExistence type="inferred from homology"/>
<dbReference type="GO" id="GO:0008270">
    <property type="term" value="F:zinc ion binding"/>
    <property type="evidence" value="ECO:0007669"/>
    <property type="project" value="UniProtKB-UniRule"/>
</dbReference>
<dbReference type="PANTHER" id="PTHR43808:SF28">
    <property type="entry name" value="[LYSW]-LYSINE_[LYSW]-ORNITHINE HYDROLASE"/>
    <property type="match status" value="1"/>
</dbReference>
<keyword evidence="1 8" id="KW-0963">Cytoplasm</keyword>
<dbReference type="EC" id="3.5.1.130" evidence="8"/>
<dbReference type="PANTHER" id="PTHR43808">
    <property type="entry name" value="ACETYLORNITHINE DEACETYLASE"/>
    <property type="match status" value="1"/>
</dbReference>
<comment type="similarity">
    <text evidence="8">Belongs to the peptidase M20A family. LysK subfamily.</text>
</comment>
<dbReference type="OrthoDB" id="156068at2157"/>
<keyword evidence="4 8" id="KW-0378">Hydrolase</keyword>
<evidence type="ECO:0000313" key="10">
    <source>
        <dbReference type="EMBL" id="AKH98602.1"/>
    </source>
</evidence>
<dbReference type="PATRIC" id="fig|1604004.4.peg.2241"/>
<gene>
    <name evidence="10" type="primary">argE2</name>
    <name evidence="8" type="synonym">lysK</name>
    <name evidence="10" type="ORF">HLASF_2141</name>
</gene>
<evidence type="ECO:0000313" key="11">
    <source>
        <dbReference type="Proteomes" id="UP000069906"/>
    </source>
</evidence>
<dbReference type="UniPathway" id="UPA00033">
    <property type="reaction ID" value="UER00039"/>
</dbReference>
<evidence type="ECO:0000256" key="8">
    <source>
        <dbReference type="HAMAP-Rule" id="MF_01120"/>
    </source>
</evidence>
<dbReference type="HOGENOM" id="CLU_021802_2_0_2"/>
<dbReference type="EMBL" id="CP008874">
    <property type="protein sequence ID" value="AKH98602.1"/>
    <property type="molecule type" value="Genomic_DNA"/>
</dbReference>
<dbReference type="GO" id="GO:0042450">
    <property type="term" value="P:L-arginine biosynthetic process via ornithine"/>
    <property type="evidence" value="ECO:0007669"/>
    <property type="project" value="UniProtKB-UniRule"/>
</dbReference>
<comment type="cofactor">
    <cofactor evidence="8">
        <name>Zn(2+)</name>
        <dbReference type="ChEBI" id="CHEBI:29105"/>
    </cofactor>
    <cofactor evidence="8">
        <name>Co(2+)</name>
        <dbReference type="ChEBI" id="CHEBI:48828"/>
    </cofactor>
    <text evidence="8">Binds 2 Zn(2+) or Co(2+) ions per subunit.</text>
</comment>
<feature type="domain" description="Peptidase M20 dimerisation" evidence="9">
    <location>
        <begin position="144"/>
        <end position="249"/>
    </location>
</feature>
<dbReference type="InterPro" id="IPR002933">
    <property type="entry name" value="Peptidase_M20"/>
</dbReference>
<dbReference type="Gene3D" id="3.40.630.10">
    <property type="entry name" value="Zn peptidases"/>
    <property type="match status" value="2"/>
</dbReference>
<dbReference type="InterPro" id="IPR011650">
    <property type="entry name" value="Peptidase_M20_dimer"/>
</dbReference>
<keyword evidence="7 8" id="KW-0170">Cobalt</keyword>
<dbReference type="GeneID" id="25160291"/>